<dbReference type="GO" id="GO:0003677">
    <property type="term" value="F:DNA binding"/>
    <property type="evidence" value="ECO:0007669"/>
    <property type="project" value="UniProtKB-KW"/>
</dbReference>
<dbReference type="Pfam" id="PF00270">
    <property type="entry name" value="DEAD"/>
    <property type="match status" value="1"/>
</dbReference>
<dbReference type="GO" id="GO:0003678">
    <property type="term" value="F:DNA helicase activity"/>
    <property type="evidence" value="ECO:0007669"/>
    <property type="project" value="TreeGrafter"/>
</dbReference>
<keyword evidence="7" id="KW-0234">DNA repair</keyword>
<evidence type="ECO:0000256" key="1">
    <source>
        <dbReference type="ARBA" id="ARBA00022741"/>
    </source>
</evidence>
<keyword evidence="1" id="KW-0547">Nucleotide-binding</keyword>
<dbReference type="Pfam" id="PF19833">
    <property type="entry name" value="RecG_dom3_C"/>
    <property type="match status" value="1"/>
</dbReference>
<dbReference type="Pfam" id="PF00271">
    <property type="entry name" value="Helicase_C"/>
    <property type="match status" value="1"/>
</dbReference>
<sequence length="716" mass="77579">MTPAQLRKFDKYGLESVGDLLYLAPRRLGQWGQLTDLSNLVEEAEVTVIAQVVDAHTRSMRNRSGAIFTAVLSDGKTEITATFFGKHPRALAGHERALTPGSRHLFAGKVSQYRGKWQLTHPQYDAAEELSEAEAAKRAQKPFPIYPATAKLPSWVIARTIKTFLASLAPETLPEVVPNEYRQQAAKGSTWDALHALHDPKDVSQWHWARKRLAFDEALIAQAVLAQNRLAREEHPAPALLPKENGLFDSIVAHLPWELTSAQTRVIAEISQALESTTPLSRLLQGDVGSGKTVVALLAMARAIDAGKQAALLAPTEVLAAQHLRTLQNLLGDLAQGGTIFAQDGSVKLALLTGNLPMAQKRQVLADLASGQPMIVVGTHALLSEQVQLPNLGLAVVDEQHRFGVEQRDALTLKDGLRAHTLVMTATPIPRTVAMTVFGDLDVSILDAAPAQRAKVTTHLVSAENQKWVERIWERASEEIRNGGHVYVVCPRIDANDLSGEDNLQTLLASSGELAAVETVAAELAEQPALAGIDLVTLHGRMSSAEKNQAMADFKSGAKPLMVATSVIEVGVDDPQATMMVILDAQQFGLSALHQLRGRIGRGNRPGLCLAVYATTNAEISLQRLNAFAQTTDGFELAQADLELRAEGDVLGVEQSGHRSRLRFLSVRKDEEIISQAREVAGQIVAADPTLANYPDLRAAIESQLDEAERANLQKS</sequence>
<evidence type="ECO:0000256" key="7">
    <source>
        <dbReference type="ARBA" id="ARBA00023204"/>
    </source>
</evidence>
<dbReference type="AlphaFoldDB" id="A0A1D9MKK2"/>
<proteinExistence type="predicted"/>
<accession>A0A1D9MKK2</accession>
<dbReference type="InterPro" id="IPR047112">
    <property type="entry name" value="RecG/Mfd"/>
</dbReference>
<dbReference type="InterPro" id="IPR045562">
    <property type="entry name" value="RecG_dom3_C"/>
</dbReference>
<feature type="domain" description="Helicase C-terminal" evidence="10">
    <location>
        <begin position="492"/>
        <end position="643"/>
    </location>
</feature>
<keyword evidence="12" id="KW-1185">Reference proteome</keyword>
<dbReference type="SMART" id="SM00487">
    <property type="entry name" value="DEXDc"/>
    <property type="match status" value="1"/>
</dbReference>
<gene>
    <name evidence="11" type="ORF">BK816_05550</name>
</gene>
<evidence type="ECO:0000313" key="11">
    <source>
        <dbReference type="EMBL" id="AOZ72825.1"/>
    </source>
</evidence>
<dbReference type="InterPro" id="IPR027417">
    <property type="entry name" value="P-loop_NTPase"/>
</dbReference>
<dbReference type="InterPro" id="IPR011545">
    <property type="entry name" value="DEAD/DEAH_box_helicase_dom"/>
</dbReference>
<dbReference type="SUPFAM" id="SSF52540">
    <property type="entry name" value="P-loop containing nucleoside triphosphate hydrolases"/>
    <property type="match status" value="2"/>
</dbReference>
<keyword evidence="2" id="KW-0227">DNA damage</keyword>
<name>A0A1D9MKK2_9ACTO</name>
<dbReference type="KEGG" id="avu:BK816_05550"/>
<dbReference type="EMBL" id="CP017812">
    <property type="protein sequence ID" value="AOZ72825.1"/>
    <property type="molecule type" value="Genomic_DNA"/>
</dbReference>
<reference evidence="11 12" key="1">
    <citation type="submission" date="2016-10" db="EMBL/GenBank/DDBJ databases">
        <title>Actinomyces aegypiusis sp. nov., isolated from the Aegypius monachus in Qinghai Tibet Plateau China.</title>
        <authorList>
            <person name="Wang Y."/>
        </authorList>
    </citation>
    <scope>NUCLEOTIDE SEQUENCE [LARGE SCALE GENOMIC DNA]</scope>
    <source>
        <strain evidence="11 12">VUL4_3</strain>
    </source>
</reference>
<keyword evidence="3" id="KW-0378">Hydrolase</keyword>
<dbReference type="SUPFAM" id="SSF50249">
    <property type="entry name" value="Nucleic acid-binding proteins"/>
    <property type="match status" value="1"/>
</dbReference>
<dbReference type="Pfam" id="PF17191">
    <property type="entry name" value="RecG_wedge"/>
    <property type="match status" value="1"/>
</dbReference>
<organism evidence="11 12">
    <name type="scientific">Boudabousia tangfeifanii</name>
    <dbReference type="NCBI Taxonomy" id="1912795"/>
    <lineage>
        <taxon>Bacteria</taxon>
        <taxon>Bacillati</taxon>
        <taxon>Actinomycetota</taxon>
        <taxon>Actinomycetes</taxon>
        <taxon>Actinomycetales</taxon>
        <taxon>Actinomycetaceae</taxon>
        <taxon>Boudabousia</taxon>
    </lineage>
</organism>
<keyword evidence="5" id="KW-0067">ATP-binding</keyword>
<evidence type="ECO:0000256" key="4">
    <source>
        <dbReference type="ARBA" id="ARBA00022806"/>
    </source>
</evidence>
<dbReference type="GO" id="GO:0016787">
    <property type="term" value="F:hydrolase activity"/>
    <property type="evidence" value="ECO:0007669"/>
    <property type="project" value="UniProtKB-KW"/>
</dbReference>
<feature type="domain" description="Helicase ATP-binding" evidence="9">
    <location>
        <begin position="273"/>
        <end position="446"/>
    </location>
</feature>
<dbReference type="Proteomes" id="UP000176288">
    <property type="component" value="Chromosome"/>
</dbReference>
<evidence type="ECO:0000256" key="2">
    <source>
        <dbReference type="ARBA" id="ARBA00022763"/>
    </source>
</evidence>
<dbReference type="InterPro" id="IPR001650">
    <property type="entry name" value="Helicase_C-like"/>
</dbReference>
<dbReference type="PANTHER" id="PTHR47964:SF1">
    <property type="entry name" value="ATP-DEPENDENT DNA HELICASE HOMOLOG RECG, CHLOROPLASTIC"/>
    <property type="match status" value="1"/>
</dbReference>
<evidence type="ECO:0000313" key="12">
    <source>
        <dbReference type="Proteomes" id="UP000176288"/>
    </source>
</evidence>
<dbReference type="GO" id="GO:0006281">
    <property type="term" value="P:DNA repair"/>
    <property type="evidence" value="ECO:0007669"/>
    <property type="project" value="UniProtKB-KW"/>
</dbReference>
<dbReference type="OrthoDB" id="9804325at2"/>
<dbReference type="InterPro" id="IPR012340">
    <property type="entry name" value="NA-bd_OB-fold"/>
</dbReference>
<evidence type="ECO:0000256" key="8">
    <source>
        <dbReference type="ARBA" id="ARBA00049819"/>
    </source>
</evidence>
<dbReference type="Gene3D" id="2.40.50.140">
    <property type="entry name" value="Nucleic acid-binding proteins"/>
    <property type="match status" value="1"/>
</dbReference>
<dbReference type="InterPro" id="IPR014001">
    <property type="entry name" value="Helicase_ATP-bd"/>
</dbReference>
<dbReference type="PROSITE" id="PS51192">
    <property type="entry name" value="HELICASE_ATP_BIND_1"/>
    <property type="match status" value="1"/>
</dbReference>
<keyword evidence="4" id="KW-0347">Helicase</keyword>
<dbReference type="InterPro" id="IPR033454">
    <property type="entry name" value="RecG_wedge"/>
</dbReference>
<evidence type="ECO:0000259" key="10">
    <source>
        <dbReference type="PROSITE" id="PS51194"/>
    </source>
</evidence>
<dbReference type="CDD" id="cd04488">
    <property type="entry name" value="RecG_wedge_OBF"/>
    <property type="match status" value="1"/>
</dbReference>
<dbReference type="Gene3D" id="3.40.50.300">
    <property type="entry name" value="P-loop containing nucleotide triphosphate hydrolases"/>
    <property type="match status" value="2"/>
</dbReference>
<dbReference type="GO" id="GO:0005524">
    <property type="term" value="F:ATP binding"/>
    <property type="evidence" value="ECO:0007669"/>
    <property type="project" value="UniProtKB-KW"/>
</dbReference>
<dbReference type="STRING" id="1912795.BK816_05550"/>
<keyword evidence="6" id="KW-0238">DNA-binding</keyword>
<evidence type="ECO:0000259" key="9">
    <source>
        <dbReference type="PROSITE" id="PS51192"/>
    </source>
</evidence>
<dbReference type="PANTHER" id="PTHR47964">
    <property type="entry name" value="ATP-DEPENDENT DNA HELICASE HOMOLOG RECG, CHLOROPLASTIC"/>
    <property type="match status" value="1"/>
</dbReference>
<dbReference type="SMART" id="SM00490">
    <property type="entry name" value="HELICc"/>
    <property type="match status" value="1"/>
</dbReference>
<dbReference type="CDD" id="cd17992">
    <property type="entry name" value="DEXHc_RecG"/>
    <property type="match status" value="1"/>
</dbReference>
<evidence type="ECO:0000256" key="6">
    <source>
        <dbReference type="ARBA" id="ARBA00023125"/>
    </source>
</evidence>
<protein>
    <recommendedName>
        <fullName evidence="8">Probable DNA 3'-5' helicase RecG</fullName>
    </recommendedName>
</protein>
<dbReference type="PROSITE" id="PS51194">
    <property type="entry name" value="HELICASE_CTER"/>
    <property type="match status" value="1"/>
</dbReference>
<evidence type="ECO:0000256" key="3">
    <source>
        <dbReference type="ARBA" id="ARBA00022801"/>
    </source>
</evidence>
<evidence type="ECO:0000256" key="5">
    <source>
        <dbReference type="ARBA" id="ARBA00022840"/>
    </source>
</evidence>